<dbReference type="PROSITE" id="PS51387">
    <property type="entry name" value="FAD_PCMH"/>
    <property type="match status" value="1"/>
</dbReference>
<dbReference type="InterPro" id="IPR050432">
    <property type="entry name" value="FAD-linked_Oxidoreductases_BP"/>
</dbReference>
<accession>A0A2T2P206</accession>
<dbReference type="Pfam" id="PF01565">
    <property type="entry name" value="FAD_binding_4"/>
    <property type="match status" value="1"/>
</dbReference>
<comment type="similarity">
    <text evidence="1">Belongs to the oxygen-dependent FAD-linked oxidoreductase family.</text>
</comment>
<evidence type="ECO:0000313" key="5">
    <source>
        <dbReference type="EMBL" id="PSN71388.1"/>
    </source>
</evidence>
<dbReference type="InterPro" id="IPR016169">
    <property type="entry name" value="FAD-bd_PCMH_sub2"/>
</dbReference>
<feature type="chain" id="PRO_5015461616" evidence="3">
    <location>
        <begin position="18"/>
        <end position="637"/>
    </location>
</feature>
<evidence type="ECO:0000256" key="3">
    <source>
        <dbReference type="SAM" id="SignalP"/>
    </source>
</evidence>
<keyword evidence="6" id="KW-1185">Reference proteome</keyword>
<keyword evidence="3" id="KW-0732">Signal</keyword>
<evidence type="ECO:0000256" key="2">
    <source>
        <dbReference type="ARBA" id="ARBA00023002"/>
    </source>
</evidence>
<dbReference type="GO" id="GO:0071949">
    <property type="term" value="F:FAD binding"/>
    <property type="evidence" value="ECO:0007669"/>
    <property type="project" value="InterPro"/>
</dbReference>
<organism evidence="5 6">
    <name type="scientific">Corynespora cassiicola Philippines</name>
    <dbReference type="NCBI Taxonomy" id="1448308"/>
    <lineage>
        <taxon>Eukaryota</taxon>
        <taxon>Fungi</taxon>
        <taxon>Dikarya</taxon>
        <taxon>Ascomycota</taxon>
        <taxon>Pezizomycotina</taxon>
        <taxon>Dothideomycetes</taxon>
        <taxon>Pleosporomycetidae</taxon>
        <taxon>Pleosporales</taxon>
        <taxon>Corynesporascaceae</taxon>
        <taxon>Corynespora</taxon>
    </lineage>
</organism>
<dbReference type="AlphaFoldDB" id="A0A2T2P206"/>
<dbReference type="InterPro" id="IPR006094">
    <property type="entry name" value="Oxid_FAD_bind_N"/>
</dbReference>
<keyword evidence="2" id="KW-0560">Oxidoreductase</keyword>
<dbReference type="GO" id="GO:0016491">
    <property type="term" value="F:oxidoreductase activity"/>
    <property type="evidence" value="ECO:0007669"/>
    <property type="project" value="UniProtKB-KW"/>
</dbReference>
<feature type="domain" description="FAD-binding PCMH-type" evidence="4">
    <location>
        <begin position="141"/>
        <end position="320"/>
    </location>
</feature>
<dbReference type="InterPro" id="IPR012951">
    <property type="entry name" value="BBE"/>
</dbReference>
<dbReference type="EMBL" id="KZ678131">
    <property type="protein sequence ID" value="PSN71388.1"/>
    <property type="molecule type" value="Genomic_DNA"/>
</dbReference>
<protein>
    <submittedName>
        <fullName evidence="5">FAD/FMN-containing isoamyl alcohol oxidase-like protein MreA</fullName>
    </submittedName>
</protein>
<dbReference type="SUPFAM" id="SSF56176">
    <property type="entry name" value="FAD-binding/transporter-associated domain-like"/>
    <property type="match status" value="1"/>
</dbReference>
<dbReference type="Proteomes" id="UP000240883">
    <property type="component" value="Unassembled WGS sequence"/>
</dbReference>
<dbReference type="PANTHER" id="PTHR13878:SF91">
    <property type="entry name" value="FAD BINDING DOMAIN PROTEIN (AFU_ORTHOLOGUE AFUA_6G12070)-RELATED"/>
    <property type="match status" value="1"/>
</dbReference>
<gene>
    <name evidence="5" type="ORF">BS50DRAFT_485997</name>
</gene>
<feature type="signal peptide" evidence="3">
    <location>
        <begin position="1"/>
        <end position="17"/>
    </location>
</feature>
<dbReference type="InterPro" id="IPR016166">
    <property type="entry name" value="FAD-bd_PCMH"/>
</dbReference>
<dbReference type="STRING" id="1448308.A0A2T2P206"/>
<sequence>MISHILLFVALATKIAALNFDWEDVQLTEAEAQDYPAIRFGGKTSTSTTAECKVIPGDDAWPGDSDWATFNQTLGGVLLKPTPLGSVCYAGPLYNATRCEQIKRSWTDMNLHGNDPTSVMSQWASGSSCVPTNNSNSTCTQGGFPIYVVNATTVRHIQLAVNFARNNNIRLVVKNSGHDFNGKSIGGHSLSVWIHHLKSSTYHERYTTPDYTGRAVALSAGFQAYEGRSLMTRYNMTFIVAGGATVGLSGGFFQGGGHSSYTSYYGLGADQVVRINAVTADGRLLTADAEENPDLYWALRGGGPGTFGIVTSTVVKAYPNTPLSSGSITFSTAPLPNSPTGSLPLETFWAGVRAYWAYCTAICDAGGLGYNFIRHTAGSSDNATSALTFTTSVSLPNRSAAEYRRFIRPLLQTLNELGIRVAVPAVQIFDTQAGAQREDDEAPSSVAALGDTVGNTLIASRFFQRANAATPEALEEMHLAIREFVEEGGYTFHGINYSPTLEVSGNPDNAVNPAFRETIMHAEGYEADAWFDGMALEVGFDERVRRHDRLQVYMQKWRDITPGSGSYSNEGDAQDPTWKDAFFGKNYERLAEIKEERDPEGVFWVIGGVGSDEWEIRGGIGGGREGLVTQDGRLCRV</sequence>
<name>A0A2T2P206_CORCC</name>
<dbReference type="OrthoDB" id="415825at2759"/>
<dbReference type="Gene3D" id="3.30.465.10">
    <property type="match status" value="2"/>
</dbReference>
<evidence type="ECO:0000259" key="4">
    <source>
        <dbReference type="PROSITE" id="PS51387"/>
    </source>
</evidence>
<dbReference type="PANTHER" id="PTHR13878">
    <property type="entry name" value="GULONOLACTONE OXIDASE"/>
    <property type="match status" value="1"/>
</dbReference>
<dbReference type="Pfam" id="PF08031">
    <property type="entry name" value="BBE"/>
    <property type="match status" value="1"/>
</dbReference>
<proteinExistence type="inferred from homology"/>
<evidence type="ECO:0000256" key="1">
    <source>
        <dbReference type="ARBA" id="ARBA00005466"/>
    </source>
</evidence>
<evidence type="ECO:0000313" key="6">
    <source>
        <dbReference type="Proteomes" id="UP000240883"/>
    </source>
</evidence>
<reference evidence="5 6" key="1">
    <citation type="journal article" date="2018" name="Front. Microbiol.">
        <title>Genome-Wide Analysis of Corynespora cassiicola Leaf Fall Disease Putative Effectors.</title>
        <authorList>
            <person name="Lopez D."/>
            <person name="Ribeiro S."/>
            <person name="Label P."/>
            <person name="Fumanal B."/>
            <person name="Venisse J.S."/>
            <person name="Kohler A."/>
            <person name="de Oliveira R.R."/>
            <person name="Labutti K."/>
            <person name="Lipzen A."/>
            <person name="Lail K."/>
            <person name="Bauer D."/>
            <person name="Ohm R.A."/>
            <person name="Barry K.W."/>
            <person name="Spatafora J."/>
            <person name="Grigoriev I.V."/>
            <person name="Martin F.M."/>
            <person name="Pujade-Renaud V."/>
        </authorList>
    </citation>
    <scope>NUCLEOTIDE SEQUENCE [LARGE SCALE GENOMIC DNA]</scope>
    <source>
        <strain evidence="5 6">Philippines</strain>
    </source>
</reference>
<dbReference type="InterPro" id="IPR036318">
    <property type="entry name" value="FAD-bd_PCMH-like_sf"/>
</dbReference>